<dbReference type="PANTHER" id="PTHR35894">
    <property type="entry name" value="GENERAL SECRETION PATHWAY PROTEIN A-RELATED"/>
    <property type="match status" value="1"/>
</dbReference>
<dbReference type="SUPFAM" id="SSF52540">
    <property type="entry name" value="P-loop containing nucleoside triphosphate hydrolases"/>
    <property type="match status" value="1"/>
</dbReference>
<dbReference type="PANTHER" id="PTHR35894:SF1">
    <property type="entry name" value="PHOSPHORIBULOKINASE _ URIDINE KINASE FAMILY"/>
    <property type="match status" value="1"/>
</dbReference>
<name>A0A0H2XZW1_BURO1</name>
<accession>A0A0H2XZW1</accession>
<dbReference type="Gene3D" id="3.40.50.300">
    <property type="entry name" value="P-loop containing nucleotide triphosphate hydrolases"/>
    <property type="match status" value="1"/>
</dbReference>
<reference evidence="1" key="1">
    <citation type="submission" date="2006-05" db="EMBL/GenBank/DDBJ databases">
        <title>Complete sequence of chromosome 2 of Burkholderia cenocepacia AU 1054.</title>
        <authorList>
            <consortium name="US DOE Joint Genome Institute"/>
            <person name="Copeland A."/>
            <person name="Lucas S."/>
            <person name="Lapidus A."/>
            <person name="Barry K."/>
            <person name="Detter J.C."/>
            <person name="Glavina del Rio T."/>
            <person name="Hammon N."/>
            <person name="Israni S."/>
            <person name="Dalin E."/>
            <person name="Tice H."/>
            <person name="Pitluck S."/>
            <person name="Chain P."/>
            <person name="Malfatti S."/>
            <person name="Shin M."/>
            <person name="Vergez L."/>
            <person name="Schmutz J."/>
            <person name="Larimer F."/>
            <person name="Land M."/>
            <person name="Hauser L."/>
            <person name="Kyrpides N."/>
            <person name="Lykidis A."/>
            <person name="LiPuma J.J."/>
            <person name="Konstantinidis K."/>
            <person name="Tiedje J.M."/>
            <person name="Richardson P."/>
        </authorList>
    </citation>
    <scope>NUCLEOTIDE SEQUENCE [LARGE SCALE GENOMIC DNA]</scope>
    <source>
        <strain evidence="1">AU 1054</strain>
    </source>
</reference>
<evidence type="ECO:0000313" key="1">
    <source>
        <dbReference type="EMBL" id="ABF79780.1"/>
    </source>
</evidence>
<dbReference type="InterPro" id="IPR052026">
    <property type="entry name" value="ExeA_AAA_ATPase_DNA-bind"/>
</dbReference>
<dbReference type="HOGENOM" id="CLU_067529_2_0_4"/>
<organism evidence="1">
    <name type="scientific">Burkholderia orbicola (strain AU 1054)</name>
    <dbReference type="NCBI Taxonomy" id="331271"/>
    <lineage>
        <taxon>Bacteria</taxon>
        <taxon>Pseudomonadati</taxon>
        <taxon>Pseudomonadota</taxon>
        <taxon>Betaproteobacteria</taxon>
        <taxon>Burkholderiales</taxon>
        <taxon>Burkholderiaceae</taxon>
        <taxon>Burkholderia</taxon>
        <taxon>Burkholderia cepacia complex</taxon>
        <taxon>Burkholderia orbicola</taxon>
    </lineage>
</organism>
<sequence length="289" mass="33029">MKQDDFAHLLPAARDQVLLGKEDRIKSLLRDRWIDYPRATEALQLLQRLYDTPRRERMPCLLLHGDSNIGKTKITAKFRRAHPSEFDERTGVERCPVVSVQMPPTPDQHRFYAALLFELGAPHNPAAGLATLERLARDILRRMSPQMLIVDEVHHLLAGTYREQRASLNLLKYRANDLQISMVLVGTRDAVLGLQTDSQMISRYRPFEIPRWRESESLRRLMAAFEKVLPLRKPSNLSRREIVQLVLEISGGLTGAISTILNEAAELAIRNGDECIDIAHLERVARAYV</sequence>
<protein>
    <submittedName>
        <fullName evidence="1">TniB</fullName>
    </submittedName>
</protein>
<proteinExistence type="predicted"/>
<gene>
    <name evidence="1" type="ordered locus">Bcen_4904</name>
</gene>
<dbReference type="Pfam" id="PF05621">
    <property type="entry name" value="TniB"/>
    <property type="match status" value="1"/>
</dbReference>
<dbReference type="AlphaFoldDB" id="A0A0H2XZW1"/>
<dbReference type="InterPro" id="IPR027417">
    <property type="entry name" value="P-loop_NTPase"/>
</dbReference>
<dbReference type="EMBL" id="CP000379">
    <property type="protein sequence ID" value="ABF79780.1"/>
    <property type="molecule type" value="Genomic_DNA"/>
</dbReference>
<dbReference type="InterPro" id="IPR008868">
    <property type="entry name" value="TniB"/>
</dbReference>